<keyword evidence="6 10" id="KW-0879">Wnt signaling pathway</keyword>
<evidence type="ECO:0000256" key="7">
    <source>
        <dbReference type="ARBA" id="ARBA00023157"/>
    </source>
</evidence>
<keyword evidence="7" id="KW-1015">Disulfide bond</keyword>
<comment type="subcellular location">
    <subcellularLocation>
        <location evidence="1 10">Secreted</location>
        <location evidence="1 10">Extracellular space</location>
        <location evidence="1 10">Extracellular matrix</location>
    </subcellularLocation>
</comment>
<comment type="similarity">
    <text evidence="2 10">Belongs to the Wnt family.</text>
</comment>
<evidence type="ECO:0000256" key="6">
    <source>
        <dbReference type="ARBA" id="ARBA00022687"/>
    </source>
</evidence>
<evidence type="ECO:0000256" key="9">
    <source>
        <dbReference type="ARBA" id="ARBA00023288"/>
    </source>
</evidence>
<keyword evidence="9" id="KW-0449">Lipoprotein</keyword>
<keyword evidence="5" id="KW-0272">Extracellular matrix</keyword>
<dbReference type="GO" id="GO:0000902">
    <property type="term" value="P:cell morphogenesis"/>
    <property type="evidence" value="ECO:0007669"/>
    <property type="project" value="UniProtKB-ARBA"/>
</dbReference>
<keyword evidence="12" id="KW-1185">Reference proteome</keyword>
<dbReference type="SMART" id="SM00097">
    <property type="entry name" value="WNT1"/>
    <property type="match status" value="1"/>
</dbReference>
<name>A0A834IBK3_RHYFE</name>
<proteinExistence type="inferred from homology"/>
<evidence type="ECO:0000313" key="11">
    <source>
        <dbReference type="EMBL" id="KAF7274885.1"/>
    </source>
</evidence>
<comment type="caution">
    <text evidence="11">The sequence shown here is derived from an EMBL/GenBank/DDBJ whole genome shotgun (WGS) entry which is preliminary data.</text>
</comment>
<dbReference type="PANTHER" id="PTHR12027">
    <property type="entry name" value="WNT RELATED"/>
    <property type="match status" value="1"/>
</dbReference>
<dbReference type="PRINTS" id="PR01349">
    <property type="entry name" value="WNTPROTEIN"/>
</dbReference>
<accession>A0A834IBK3</accession>
<keyword evidence="3 10" id="KW-0217">Developmental protein</keyword>
<dbReference type="InterPro" id="IPR005817">
    <property type="entry name" value="Wnt"/>
</dbReference>
<evidence type="ECO:0000256" key="3">
    <source>
        <dbReference type="ARBA" id="ARBA00022473"/>
    </source>
</evidence>
<dbReference type="GO" id="GO:0005615">
    <property type="term" value="C:extracellular space"/>
    <property type="evidence" value="ECO:0007669"/>
    <property type="project" value="TreeGrafter"/>
</dbReference>
<protein>
    <recommendedName>
        <fullName evidence="10">Protein Wnt</fullName>
    </recommendedName>
</protein>
<dbReference type="GO" id="GO:0045165">
    <property type="term" value="P:cell fate commitment"/>
    <property type="evidence" value="ECO:0007669"/>
    <property type="project" value="TreeGrafter"/>
</dbReference>
<evidence type="ECO:0000313" key="12">
    <source>
        <dbReference type="Proteomes" id="UP000625711"/>
    </source>
</evidence>
<reference evidence="11" key="1">
    <citation type="submission" date="2020-08" db="EMBL/GenBank/DDBJ databases">
        <title>Genome sequencing and assembly of the red palm weevil Rhynchophorus ferrugineus.</title>
        <authorList>
            <person name="Dias G.B."/>
            <person name="Bergman C.M."/>
            <person name="Manee M."/>
        </authorList>
    </citation>
    <scope>NUCLEOTIDE SEQUENCE</scope>
    <source>
        <strain evidence="11">AA-2017</strain>
        <tissue evidence="11">Whole larva</tissue>
    </source>
</reference>
<dbReference type="OrthoDB" id="5945655at2759"/>
<dbReference type="EMBL" id="JAACXV010011915">
    <property type="protein sequence ID" value="KAF7274885.1"/>
    <property type="molecule type" value="Genomic_DNA"/>
</dbReference>
<dbReference type="Pfam" id="PF00110">
    <property type="entry name" value="wnt"/>
    <property type="match status" value="1"/>
</dbReference>
<dbReference type="GO" id="GO:0007517">
    <property type="term" value="P:muscle organ development"/>
    <property type="evidence" value="ECO:0007669"/>
    <property type="project" value="UniProtKB-ARBA"/>
</dbReference>
<dbReference type="GO" id="GO:0005125">
    <property type="term" value="F:cytokine activity"/>
    <property type="evidence" value="ECO:0007669"/>
    <property type="project" value="TreeGrafter"/>
</dbReference>
<evidence type="ECO:0000256" key="2">
    <source>
        <dbReference type="ARBA" id="ARBA00005683"/>
    </source>
</evidence>
<evidence type="ECO:0000256" key="8">
    <source>
        <dbReference type="ARBA" id="ARBA00023180"/>
    </source>
</evidence>
<keyword evidence="8" id="KW-0325">Glycoprotein</keyword>
<keyword evidence="4" id="KW-0964">Secreted</keyword>
<sequence>MNKICQNKTPGLIDQITMGVNMALNQCQYQFRHRRWNCTNAGKSIKKVMSKDTRETAFVNAIVAAGITYQVTRACTKGEQIGCMCNKRKKKNKKKKHPDVAENDFKWDGCAENIDFGIKRSKDFLEGRQKKRRSDMSTLVKFQNYKAGRLAIKNHMRKECKCHGPSGSCVTRTCIRKLPQFREVGDRLKERFDGATKVISGNDGQSIIPSGDAKPPGPTDLVYSEESPNFCQPNSSVGSFGTQGRECNETSPGEEGCDILCCGRGFHAYTKEVAHSCDCKFVYCCNVTCQVCNETVRVATCQ</sequence>
<dbReference type="InterPro" id="IPR043158">
    <property type="entry name" value="Wnt_C"/>
</dbReference>
<dbReference type="FunFam" id="3.30.2460.20:FF:000001">
    <property type="entry name" value="Wnt homolog"/>
    <property type="match status" value="1"/>
</dbReference>
<dbReference type="GO" id="GO:0060070">
    <property type="term" value="P:canonical Wnt signaling pathway"/>
    <property type="evidence" value="ECO:0007669"/>
    <property type="project" value="TreeGrafter"/>
</dbReference>
<dbReference type="GO" id="GO:0060560">
    <property type="term" value="P:developmental growth involved in morphogenesis"/>
    <property type="evidence" value="ECO:0007669"/>
    <property type="project" value="UniProtKB-ARBA"/>
</dbReference>
<dbReference type="PANTHER" id="PTHR12027:SF72">
    <property type="entry name" value="PROTEIN WNT-6"/>
    <property type="match status" value="1"/>
</dbReference>
<evidence type="ECO:0000256" key="1">
    <source>
        <dbReference type="ARBA" id="ARBA00004498"/>
    </source>
</evidence>
<dbReference type="Proteomes" id="UP000625711">
    <property type="component" value="Unassembled WGS sequence"/>
</dbReference>
<dbReference type="GO" id="GO:0030182">
    <property type="term" value="P:neuron differentiation"/>
    <property type="evidence" value="ECO:0007669"/>
    <property type="project" value="TreeGrafter"/>
</dbReference>
<comment type="function">
    <text evidence="10">Ligand for members of the frizzled family of seven transmembrane receptors.</text>
</comment>
<dbReference type="Gene3D" id="3.30.2460.20">
    <property type="match status" value="1"/>
</dbReference>
<dbReference type="GO" id="GO:0005109">
    <property type="term" value="F:frizzled binding"/>
    <property type="evidence" value="ECO:0007669"/>
    <property type="project" value="TreeGrafter"/>
</dbReference>
<organism evidence="11 12">
    <name type="scientific">Rhynchophorus ferrugineus</name>
    <name type="common">Red palm weevil</name>
    <name type="synonym">Curculio ferrugineus</name>
    <dbReference type="NCBI Taxonomy" id="354439"/>
    <lineage>
        <taxon>Eukaryota</taxon>
        <taxon>Metazoa</taxon>
        <taxon>Ecdysozoa</taxon>
        <taxon>Arthropoda</taxon>
        <taxon>Hexapoda</taxon>
        <taxon>Insecta</taxon>
        <taxon>Pterygota</taxon>
        <taxon>Neoptera</taxon>
        <taxon>Endopterygota</taxon>
        <taxon>Coleoptera</taxon>
        <taxon>Polyphaga</taxon>
        <taxon>Cucujiformia</taxon>
        <taxon>Curculionidae</taxon>
        <taxon>Dryophthorinae</taxon>
        <taxon>Rhynchophorus</taxon>
    </lineage>
</organism>
<gene>
    <name evidence="11" type="ORF">GWI33_012451</name>
</gene>
<evidence type="ECO:0000256" key="4">
    <source>
        <dbReference type="ARBA" id="ARBA00022525"/>
    </source>
</evidence>
<dbReference type="AlphaFoldDB" id="A0A834IBK3"/>
<evidence type="ECO:0000256" key="5">
    <source>
        <dbReference type="ARBA" id="ARBA00022530"/>
    </source>
</evidence>
<evidence type="ECO:0000256" key="10">
    <source>
        <dbReference type="RuleBase" id="RU003500"/>
    </source>
</evidence>